<dbReference type="SUPFAM" id="SSF56935">
    <property type="entry name" value="Porins"/>
    <property type="match status" value="1"/>
</dbReference>
<comment type="caution">
    <text evidence="1">The sequence shown here is derived from an EMBL/GenBank/DDBJ whole genome shotgun (WGS) entry which is preliminary data.</text>
</comment>
<dbReference type="EMBL" id="DTMZ01000094">
    <property type="protein sequence ID" value="HGD13218.1"/>
    <property type="molecule type" value="Genomic_DNA"/>
</dbReference>
<accession>A0A7V3UZT4</accession>
<evidence type="ECO:0000313" key="1">
    <source>
        <dbReference type="EMBL" id="HGD13218.1"/>
    </source>
</evidence>
<gene>
    <name evidence="1" type="ORF">ENX16_03975</name>
</gene>
<evidence type="ECO:0008006" key="2">
    <source>
        <dbReference type="Google" id="ProtNLM"/>
    </source>
</evidence>
<dbReference type="AlphaFoldDB" id="A0A7V3UZT4"/>
<organism evidence="1">
    <name type="scientific">candidate division WOR-3 bacterium</name>
    <dbReference type="NCBI Taxonomy" id="2052148"/>
    <lineage>
        <taxon>Bacteria</taxon>
        <taxon>Bacteria division WOR-3</taxon>
    </lineage>
</organism>
<proteinExistence type="predicted"/>
<sequence>MPWLLSLTLPLLALSPVIAPDLSIGYQGETGVNSRWLLAAGLNVSISPLLAVDALSCLILMPYANWNGYSLSAGFTYPAVPALTLQGGLQQNCWHDWYAGEDRLFLLLNSRITNRFTVGLGFCHRQPFSLIGNRRQNLFPEWNLIYQLSWKFLQKDRLELNAKLGNFDRLEIKNPQQFPFGIGGGYRLAPEWKIWGNCQTAINGLSTGLISLTNLDIEIGLQYAK</sequence>
<reference evidence="1" key="1">
    <citation type="journal article" date="2020" name="mSystems">
        <title>Genome- and Community-Level Interaction Insights into Carbon Utilization and Element Cycling Functions of Hydrothermarchaeota in Hydrothermal Sediment.</title>
        <authorList>
            <person name="Zhou Z."/>
            <person name="Liu Y."/>
            <person name="Xu W."/>
            <person name="Pan J."/>
            <person name="Luo Z.H."/>
            <person name="Li M."/>
        </authorList>
    </citation>
    <scope>NUCLEOTIDE SEQUENCE [LARGE SCALE GENOMIC DNA]</scope>
    <source>
        <strain evidence="1">SpSt-914</strain>
    </source>
</reference>
<protein>
    <recommendedName>
        <fullName evidence="2">Outer membrane protein beta-barrel domain-containing protein</fullName>
    </recommendedName>
</protein>
<name>A0A7V3UZT4_UNCW3</name>